<protein>
    <submittedName>
        <fullName evidence="1">Uncharacterized protein</fullName>
    </submittedName>
</protein>
<dbReference type="Proteomes" id="UP000231932">
    <property type="component" value="Chromosome"/>
</dbReference>
<keyword evidence="2" id="KW-1185">Reference proteome</keyword>
<dbReference type="AlphaFoldDB" id="A0A2K8N399"/>
<evidence type="ECO:0000313" key="1">
    <source>
        <dbReference type="EMBL" id="ATY83936.1"/>
    </source>
</evidence>
<gene>
    <name evidence="1" type="ORF">CVV65_02290</name>
</gene>
<name>A0A2K8N399_9BACL</name>
<reference evidence="2" key="1">
    <citation type="submission" date="2017-11" db="EMBL/GenBank/DDBJ databases">
        <title>Complete Genome Sequence of Kyrpidia sp. Strain EA-1, a thermophilic, hydrogen-oxidizing Bacterium, isolated from the Azores.</title>
        <authorList>
            <person name="Reiner J.E."/>
            <person name="Lapp C.J."/>
            <person name="Bunk B."/>
            <person name="Gescher J."/>
        </authorList>
    </citation>
    <scope>NUCLEOTIDE SEQUENCE [LARGE SCALE GENOMIC DNA]</scope>
    <source>
        <strain evidence="2">EA-1</strain>
    </source>
</reference>
<dbReference type="KEGG" id="kyr:CVV65_02290"/>
<proteinExistence type="predicted"/>
<accession>A0A2K8N399</accession>
<dbReference type="EMBL" id="CP024955">
    <property type="protein sequence ID" value="ATY83936.1"/>
    <property type="molecule type" value="Genomic_DNA"/>
</dbReference>
<evidence type="ECO:0000313" key="2">
    <source>
        <dbReference type="Proteomes" id="UP000231932"/>
    </source>
</evidence>
<sequence length="73" mass="7765">MGAGFQENARLRKILSTGLGRPVGRGDLSAATAVHRRGTVARQRFTGTDHAGFSVRSTRWGDAAVVSGHDVEM</sequence>
<organism evidence="1 2">
    <name type="scientific">Kyrpidia spormannii</name>
    <dbReference type="NCBI Taxonomy" id="2055160"/>
    <lineage>
        <taxon>Bacteria</taxon>
        <taxon>Bacillati</taxon>
        <taxon>Bacillota</taxon>
        <taxon>Bacilli</taxon>
        <taxon>Bacillales</taxon>
        <taxon>Alicyclobacillaceae</taxon>
        <taxon>Kyrpidia</taxon>
    </lineage>
</organism>